<evidence type="ECO:0000259" key="2">
    <source>
        <dbReference type="Pfam" id="PF07705"/>
    </source>
</evidence>
<comment type="caution">
    <text evidence="3">The sequence shown here is derived from an EMBL/GenBank/DDBJ whole genome shotgun (WGS) entry which is preliminary data.</text>
</comment>
<reference evidence="3" key="1">
    <citation type="journal article" date="2020" name="mSystems">
        <title>Genome- and Community-Level Interaction Insights into Carbon Utilization and Element Cycling Functions of Hydrothermarchaeota in Hydrothermal Sediment.</title>
        <authorList>
            <person name="Zhou Z."/>
            <person name="Liu Y."/>
            <person name="Xu W."/>
            <person name="Pan J."/>
            <person name="Luo Z.H."/>
            <person name="Li M."/>
        </authorList>
    </citation>
    <scope>NUCLEOTIDE SEQUENCE [LARGE SCALE GENOMIC DNA]</scope>
    <source>
        <strain evidence="3">SpSt-1065</strain>
    </source>
</reference>
<protein>
    <recommendedName>
        <fullName evidence="2">CARDB domain-containing protein</fullName>
    </recommendedName>
</protein>
<evidence type="ECO:0000256" key="1">
    <source>
        <dbReference type="SAM" id="MobiDB-lite"/>
    </source>
</evidence>
<proteinExistence type="predicted"/>
<dbReference type="EMBL" id="DRWX01000364">
    <property type="protein sequence ID" value="HHM97120.1"/>
    <property type="molecule type" value="Genomic_DNA"/>
</dbReference>
<dbReference type="InterPro" id="IPR013783">
    <property type="entry name" value="Ig-like_fold"/>
</dbReference>
<feature type="domain" description="CARDB" evidence="2">
    <location>
        <begin position="50"/>
        <end position="154"/>
    </location>
</feature>
<evidence type="ECO:0000313" key="3">
    <source>
        <dbReference type="EMBL" id="HHM97120.1"/>
    </source>
</evidence>
<name>A0A7C5VZ98_THERO</name>
<gene>
    <name evidence="3" type="ORF">ENM21_07940</name>
</gene>
<dbReference type="Gene3D" id="2.60.40.10">
    <property type="entry name" value="Immunoglobulins"/>
    <property type="match status" value="1"/>
</dbReference>
<feature type="region of interest" description="Disordered" evidence="1">
    <location>
        <begin position="129"/>
        <end position="177"/>
    </location>
</feature>
<accession>A0A7C5VZ98</accession>
<organism evidence="3">
    <name type="scientific">Thermomicrobium roseum</name>
    <dbReference type="NCBI Taxonomy" id="500"/>
    <lineage>
        <taxon>Bacteria</taxon>
        <taxon>Pseudomonadati</taxon>
        <taxon>Thermomicrobiota</taxon>
        <taxon>Thermomicrobia</taxon>
        <taxon>Thermomicrobiales</taxon>
        <taxon>Thermomicrobiaceae</taxon>
        <taxon>Thermomicrobium</taxon>
    </lineage>
</organism>
<dbReference type="Pfam" id="PF07705">
    <property type="entry name" value="CARDB"/>
    <property type="match status" value="1"/>
</dbReference>
<dbReference type="InterPro" id="IPR011635">
    <property type="entry name" value="CARDB"/>
</dbReference>
<dbReference type="AlphaFoldDB" id="A0A7C5VZ98"/>
<sequence length="619" mass="67082">MGEGMETAQLALRSSRGFTWRRWSRLSGLFTVLLVLSFLPGKAFAAELLPDLTVSALRIRSTDQYGVYQVEIRVTNRGRAPSDATSVRLMLRSARDGAETIVASESVTALQPRESIRIETTVQPSDPASRPYLVAVVDPDNEIAERRETNNRRSARLPQPRGTPPSDGSMPSGGQLQLGLWVSPLDPAVNGCPNITARVHRDSTGVPNVRVFFGTASEDQEPAEWQVLGTTNSDGNVLGQPICGNGSARVIRLFTCADTNANDRCDTNEPRAQPAWIYFGLRQELRQSTQAQVVGQPVEVTYCAWLGDSPLPDLPVIFLVSLAREGSRVTDSNGCARFSFQRDTVPTGWRRTVSVAACADLNRNGECDRGSGSSDEPWRETEVAWGTIDEIYLYPDSGAAFSYLRTGESRVITVKVQLVPGGSGTVWGGVAGQQVIAAWSGANNGYQVGETDWEGKVTFQYQGTNPGEDEIILCLDRNRNGLCEATEQREEYFRSSWITGASVEASGIAVDGDPATPWTAGACSTEGPLSLHVRTEGGPSVPLVVQVQDGTARVALDCSGVVKARKYWVGDYGTTLRVFVQGGGPGDTFQVQVWLDRNNNGLAEDNELLVVEQTITLTE</sequence>